<name>A0A139AR11_GONPJ</name>
<dbReference type="EMBL" id="KQ965739">
    <property type="protein sequence ID" value="KXS19152.1"/>
    <property type="molecule type" value="Genomic_DNA"/>
</dbReference>
<keyword evidence="6" id="KW-0969">Cilium</keyword>
<feature type="compositionally biased region" description="Low complexity" evidence="10">
    <location>
        <begin position="18"/>
        <end position="31"/>
    </location>
</feature>
<evidence type="ECO:0000256" key="1">
    <source>
        <dbReference type="ARBA" id="ARBA00004611"/>
    </source>
</evidence>
<keyword evidence="12" id="KW-1185">Reference proteome</keyword>
<feature type="compositionally biased region" description="Basic and acidic residues" evidence="10">
    <location>
        <begin position="131"/>
        <end position="140"/>
    </location>
</feature>
<feature type="compositionally biased region" description="Low complexity" evidence="10">
    <location>
        <begin position="68"/>
        <end position="81"/>
    </location>
</feature>
<comment type="similarity">
    <text evidence="2">Belongs to the flagellar radial spoke RSP3 family.</text>
</comment>
<keyword evidence="5" id="KW-0282">Flagellum</keyword>
<evidence type="ECO:0000313" key="11">
    <source>
        <dbReference type="EMBL" id="KXS19152.1"/>
    </source>
</evidence>
<dbReference type="PANTHER" id="PTHR21648">
    <property type="entry name" value="FLAGELLAR RADIAL SPOKE PROTEIN 3"/>
    <property type="match status" value="1"/>
</dbReference>
<evidence type="ECO:0000256" key="8">
    <source>
        <dbReference type="ARBA" id="ARBA00023273"/>
    </source>
</evidence>
<evidence type="ECO:0008006" key="13">
    <source>
        <dbReference type="Google" id="ProtNLM"/>
    </source>
</evidence>
<sequence>MATQPAPTGGSKTMLEHAQQQGGAGPPDAAAKFSFASEPRAVKSGSVKEGGTETPSKSKYRDPRTLMQQQFGGAGQQVQQQKAPPTNIMFDRRVYRGNTYASPVLPLHAQPDPVEIHRQSEARRRAKARRRAELQRRVRTPDPVQGRRHADVQTDLYLEELSDKVPESHAGTQTDAFLDRSPTPMYVPAKSGVDKDTQIEDGELFDFDFEVAPVVEVMVGKTLEQALAEVMEEDELETLRKRQAEFEQRRNAELAEVQRLEEAERRRTEEKDRRLAETLRLHHQKSVAAAKIAARSFATSYLHDLVPVALRRLEDEGFFYDPVEREVERFFLPWLTDKVEGRRMREVGARVVVDDIIMNALRKLHGRAAPAPSPTAS</sequence>
<evidence type="ECO:0000256" key="9">
    <source>
        <dbReference type="SAM" id="Coils"/>
    </source>
</evidence>
<keyword evidence="7" id="KW-0206">Cytoskeleton</keyword>
<keyword evidence="9" id="KW-0175">Coiled coil</keyword>
<organism evidence="11 12">
    <name type="scientific">Gonapodya prolifera (strain JEL478)</name>
    <name type="common">Monoblepharis prolifera</name>
    <dbReference type="NCBI Taxonomy" id="1344416"/>
    <lineage>
        <taxon>Eukaryota</taxon>
        <taxon>Fungi</taxon>
        <taxon>Fungi incertae sedis</taxon>
        <taxon>Chytridiomycota</taxon>
        <taxon>Chytridiomycota incertae sedis</taxon>
        <taxon>Monoblepharidomycetes</taxon>
        <taxon>Monoblepharidales</taxon>
        <taxon>Gonapodyaceae</taxon>
        <taxon>Gonapodya</taxon>
    </lineage>
</organism>
<protein>
    <recommendedName>
        <fullName evidence="13">Radial spoke 3</fullName>
    </recommendedName>
</protein>
<dbReference type="OrthoDB" id="313308at2759"/>
<dbReference type="Pfam" id="PF06098">
    <property type="entry name" value="Radial_spoke_3"/>
    <property type="match status" value="1"/>
</dbReference>
<comment type="subcellular location">
    <subcellularLocation>
        <location evidence="1">Cytoplasm</location>
        <location evidence="1">Cytoskeleton</location>
        <location evidence="1">Flagellum axoneme</location>
    </subcellularLocation>
</comment>
<keyword evidence="3" id="KW-0963">Cytoplasm</keyword>
<dbReference type="STRING" id="1344416.A0A139AR11"/>
<feature type="region of interest" description="Disordered" evidence="10">
    <location>
        <begin position="1"/>
        <end position="88"/>
    </location>
</feature>
<dbReference type="PANTHER" id="PTHR21648:SF0">
    <property type="entry name" value="RADIAL SPOKE HEAD PROTEIN 3 HOMOLOG"/>
    <property type="match status" value="1"/>
</dbReference>
<dbReference type="Proteomes" id="UP000070544">
    <property type="component" value="Unassembled WGS sequence"/>
</dbReference>
<feature type="region of interest" description="Disordered" evidence="10">
    <location>
        <begin position="126"/>
        <end position="151"/>
    </location>
</feature>
<dbReference type="InterPro" id="IPR009290">
    <property type="entry name" value="Radial_spoke_3"/>
</dbReference>
<proteinExistence type="inferred from homology"/>
<evidence type="ECO:0000256" key="4">
    <source>
        <dbReference type="ARBA" id="ARBA00022553"/>
    </source>
</evidence>
<gene>
    <name evidence="11" type="ORF">M427DRAFT_41988</name>
</gene>
<evidence type="ECO:0000256" key="10">
    <source>
        <dbReference type="SAM" id="MobiDB-lite"/>
    </source>
</evidence>
<evidence type="ECO:0000256" key="6">
    <source>
        <dbReference type="ARBA" id="ARBA00023069"/>
    </source>
</evidence>
<keyword evidence="4" id="KW-0597">Phosphoprotein</keyword>
<evidence type="ECO:0000313" key="12">
    <source>
        <dbReference type="Proteomes" id="UP000070544"/>
    </source>
</evidence>
<evidence type="ECO:0000256" key="3">
    <source>
        <dbReference type="ARBA" id="ARBA00022490"/>
    </source>
</evidence>
<dbReference type="OMA" id="QDEGWFA"/>
<evidence type="ECO:0000256" key="7">
    <source>
        <dbReference type="ARBA" id="ARBA00023212"/>
    </source>
</evidence>
<evidence type="ECO:0000256" key="2">
    <source>
        <dbReference type="ARBA" id="ARBA00006737"/>
    </source>
</evidence>
<reference evidence="11 12" key="1">
    <citation type="journal article" date="2015" name="Genome Biol. Evol.">
        <title>Phylogenomic analyses indicate that early fungi evolved digesting cell walls of algal ancestors of land plants.</title>
        <authorList>
            <person name="Chang Y."/>
            <person name="Wang S."/>
            <person name="Sekimoto S."/>
            <person name="Aerts A.L."/>
            <person name="Choi C."/>
            <person name="Clum A."/>
            <person name="LaButti K.M."/>
            <person name="Lindquist E.A."/>
            <person name="Yee Ngan C."/>
            <person name="Ohm R.A."/>
            <person name="Salamov A.A."/>
            <person name="Grigoriev I.V."/>
            <person name="Spatafora J.W."/>
            <person name="Berbee M.L."/>
        </authorList>
    </citation>
    <scope>NUCLEOTIDE SEQUENCE [LARGE SCALE GENOMIC DNA]</scope>
    <source>
        <strain evidence="11 12">JEL478</strain>
    </source>
</reference>
<evidence type="ECO:0000256" key="5">
    <source>
        <dbReference type="ARBA" id="ARBA00022846"/>
    </source>
</evidence>
<dbReference type="GO" id="GO:0005929">
    <property type="term" value="C:cilium"/>
    <property type="evidence" value="ECO:0007669"/>
    <property type="project" value="TreeGrafter"/>
</dbReference>
<keyword evidence="8" id="KW-0966">Cell projection</keyword>
<feature type="coiled-coil region" evidence="9">
    <location>
        <begin position="229"/>
        <end position="263"/>
    </location>
</feature>
<accession>A0A139AR11</accession>
<dbReference type="AlphaFoldDB" id="A0A139AR11"/>